<evidence type="ECO:0000313" key="2">
    <source>
        <dbReference type="EMBL" id="MPM13560.1"/>
    </source>
</evidence>
<proteinExistence type="predicted"/>
<evidence type="ECO:0000256" key="1">
    <source>
        <dbReference type="SAM" id="MobiDB-lite"/>
    </source>
</evidence>
<comment type="caution">
    <text evidence="2">The sequence shown here is derived from an EMBL/GenBank/DDBJ whole genome shotgun (WGS) entry which is preliminary data.</text>
</comment>
<protein>
    <submittedName>
        <fullName evidence="2">Uncharacterized protein</fullName>
    </submittedName>
</protein>
<gene>
    <name evidence="2" type="ORF">SDC9_59917</name>
</gene>
<reference evidence="2" key="1">
    <citation type="submission" date="2019-08" db="EMBL/GenBank/DDBJ databases">
        <authorList>
            <person name="Kucharzyk K."/>
            <person name="Murdoch R.W."/>
            <person name="Higgins S."/>
            <person name="Loffler F."/>
        </authorList>
    </citation>
    <scope>NUCLEOTIDE SEQUENCE</scope>
</reference>
<name>A0A644XBI1_9ZZZZ</name>
<accession>A0A644XBI1</accession>
<organism evidence="2">
    <name type="scientific">bioreactor metagenome</name>
    <dbReference type="NCBI Taxonomy" id="1076179"/>
    <lineage>
        <taxon>unclassified sequences</taxon>
        <taxon>metagenomes</taxon>
        <taxon>ecological metagenomes</taxon>
    </lineage>
</organism>
<dbReference type="AlphaFoldDB" id="A0A644XBI1"/>
<feature type="compositionally biased region" description="Basic and acidic residues" evidence="1">
    <location>
        <begin position="95"/>
        <end position="104"/>
    </location>
</feature>
<feature type="region of interest" description="Disordered" evidence="1">
    <location>
        <begin position="72"/>
        <end position="104"/>
    </location>
</feature>
<dbReference type="EMBL" id="VSSQ01002137">
    <property type="protein sequence ID" value="MPM13560.1"/>
    <property type="molecule type" value="Genomic_DNA"/>
</dbReference>
<feature type="compositionally biased region" description="Basic and acidic residues" evidence="1">
    <location>
        <begin position="75"/>
        <end position="84"/>
    </location>
</feature>
<sequence>MVANHLVEFRAQQFAKARRIEMRMDIHNRRVINTAAYPLAERAFRTYIHSSFLLTDGSAFESGRTEAFEYLPPEDDVHNHDRQYRNQRTCGYQRNVERKRGLEG</sequence>